<dbReference type="PANTHER" id="PTHR46797:SF1">
    <property type="entry name" value="METHYLPHOSPHONATE SYNTHASE"/>
    <property type="match status" value="1"/>
</dbReference>
<dbReference type="InterPro" id="IPR011051">
    <property type="entry name" value="RmlC_Cupin_sf"/>
</dbReference>
<comment type="caution">
    <text evidence="3">The sequence shown here is derived from an EMBL/GenBank/DDBJ whole genome shotgun (WGS) entry which is preliminary data.</text>
</comment>
<dbReference type="PROSITE" id="PS50943">
    <property type="entry name" value="HTH_CROC1"/>
    <property type="match status" value="1"/>
</dbReference>
<name>A0ABP5PSA2_9ACTN</name>
<dbReference type="InterPro" id="IPR014710">
    <property type="entry name" value="RmlC-like_jellyroll"/>
</dbReference>
<dbReference type="SMART" id="SM00530">
    <property type="entry name" value="HTH_XRE"/>
    <property type="match status" value="1"/>
</dbReference>
<accession>A0ABP5PSA2</accession>
<dbReference type="SUPFAM" id="SSF51182">
    <property type="entry name" value="RmlC-like cupins"/>
    <property type="match status" value="1"/>
</dbReference>
<dbReference type="EMBL" id="BAAAQX010000041">
    <property type="protein sequence ID" value="GAA2214510.1"/>
    <property type="molecule type" value="Genomic_DNA"/>
</dbReference>
<dbReference type="CDD" id="cd00093">
    <property type="entry name" value="HTH_XRE"/>
    <property type="match status" value="1"/>
</dbReference>
<dbReference type="PANTHER" id="PTHR46797">
    <property type="entry name" value="HTH-TYPE TRANSCRIPTIONAL REGULATOR"/>
    <property type="match status" value="1"/>
</dbReference>
<dbReference type="InterPro" id="IPR010982">
    <property type="entry name" value="Lambda_DNA-bd_dom_sf"/>
</dbReference>
<evidence type="ECO:0000313" key="4">
    <source>
        <dbReference type="Proteomes" id="UP001499843"/>
    </source>
</evidence>
<dbReference type="Proteomes" id="UP001499843">
    <property type="component" value="Unassembled WGS sequence"/>
</dbReference>
<dbReference type="Gene3D" id="2.60.120.10">
    <property type="entry name" value="Jelly Rolls"/>
    <property type="match status" value="1"/>
</dbReference>
<protein>
    <recommendedName>
        <fullName evidence="2">HTH cro/C1-type domain-containing protein</fullName>
    </recommendedName>
</protein>
<dbReference type="SUPFAM" id="SSF47413">
    <property type="entry name" value="lambda repressor-like DNA-binding domains"/>
    <property type="match status" value="1"/>
</dbReference>
<keyword evidence="1" id="KW-0238">DNA-binding</keyword>
<evidence type="ECO:0000256" key="1">
    <source>
        <dbReference type="ARBA" id="ARBA00023125"/>
    </source>
</evidence>
<evidence type="ECO:0000259" key="2">
    <source>
        <dbReference type="PROSITE" id="PS50943"/>
    </source>
</evidence>
<dbReference type="InterPro" id="IPR001387">
    <property type="entry name" value="Cro/C1-type_HTH"/>
</dbReference>
<sequence length="337" mass="35415">MSSAQFGIGRLDDLFRGLIWGENVVWSLTDGPPPGFVAAVADAARAANADVRLFGLDGARLAARDGGDDRVDASRRAVYVLDLTDAGGDDLEGLVREVAGQVFRGQAVAHWFVPGPGDPSDGLAQCVIAVDKDQLRVERADARPSTIRGVLLPFGLDADGLLRVGSASAASLLGRGIRAVRKERNWSQSQLGALIGVSGSAISQAERGQHALSLESVLELSEKTGIPLDQLLRDTPAAEAYVHRPRDADAPGVLVDDPRHGLRMASLSIPPRGSAAPPTAGHGSCLLLVADGFVRVVHSSSRYVLRHGDALRVTEGSVLSIRNLSDANALIFCVSYG</sequence>
<dbReference type="RefSeq" id="WP_344492180.1">
    <property type="nucleotide sequence ID" value="NZ_BAAAQX010000041.1"/>
</dbReference>
<organism evidence="3 4">
    <name type="scientific">Nonomuraea monospora</name>
    <dbReference type="NCBI Taxonomy" id="568818"/>
    <lineage>
        <taxon>Bacteria</taxon>
        <taxon>Bacillati</taxon>
        <taxon>Actinomycetota</taxon>
        <taxon>Actinomycetes</taxon>
        <taxon>Streptosporangiales</taxon>
        <taxon>Streptosporangiaceae</taxon>
        <taxon>Nonomuraea</taxon>
    </lineage>
</organism>
<gene>
    <name evidence="3" type="ORF">GCM10009850_099750</name>
</gene>
<evidence type="ECO:0000313" key="3">
    <source>
        <dbReference type="EMBL" id="GAA2214510.1"/>
    </source>
</evidence>
<keyword evidence="4" id="KW-1185">Reference proteome</keyword>
<dbReference type="Pfam" id="PF01381">
    <property type="entry name" value="HTH_3"/>
    <property type="match status" value="1"/>
</dbReference>
<feature type="domain" description="HTH cro/C1-type" evidence="2">
    <location>
        <begin position="177"/>
        <end position="231"/>
    </location>
</feature>
<proteinExistence type="predicted"/>
<dbReference type="Gene3D" id="1.10.260.40">
    <property type="entry name" value="lambda repressor-like DNA-binding domains"/>
    <property type="match status" value="1"/>
</dbReference>
<dbReference type="InterPro" id="IPR050807">
    <property type="entry name" value="TransReg_Diox_bact_type"/>
</dbReference>
<reference evidence="4" key="1">
    <citation type="journal article" date="2019" name="Int. J. Syst. Evol. Microbiol.">
        <title>The Global Catalogue of Microorganisms (GCM) 10K type strain sequencing project: providing services to taxonomists for standard genome sequencing and annotation.</title>
        <authorList>
            <consortium name="The Broad Institute Genomics Platform"/>
            <consortium name="The Broad Institute Genome Sequencing Center for Infectious Disease"/>
            <person name="Wu L."/>
            <person name="Ma J."/>
        </authorList>
    </citation>
    <scope>NUCLEOTIDE SEQUENCE [LARGE SCALE GENOMIC DNA]</scope>
    <source>
        <strain evidence="4">JCM 16114</strain>
    </source>
</reference>